<dbReference type="EMBL" id="BSDT01000001">
    <property type="protein sequence ID" value="GLI43302.1"/>
    <property type="molecule type" value="Genomic_DNA"/>
</dbReference>
<accession>A0A9W6LGS6</accession>
<reference evidence="2" key="1">
    <citation type="submission" date="2022-12" db="EMBL/GenBank/DDBJ databases">
        <title>Reference genome sequencing for broad-spectrum identification of bacterial and archaeal isolates by mass spectrometry.</title>
        <authorList>
            <person name="Sekiguchi Y."/>
            <person name="Tourlousse D.M."/>
        </authorList>
    </citation>
    <scope>NUCLEOTIDE SEQUENCE</scope>
    <source>
        <strain evidence="2">LLR39Z86</strain>
    </source>
</reference>
<evidence type="ECO:0000256" key="1">
    <source>
        <dbReference type="SAM" id="MobiDB-lite"/>
    </source>
</evidence>
<protein>
    <submittedName>
        <fullName evidence="2">Uncharacterized protein</fullName>
    </submittedName>
</protein>
<evidence type="ECO:0000313" key="3">
    <source>
        <dbReference type="Proteomes" id="UP001144313"/>
    </source>
</evidence>
<organism evidence="2 3">
    <name type="scientific">Glycomyces algeriensis</name>
    <dbReference type="NCBI Taxonomy" id="256037"/>
    <lineage>
        <taxon>Bacteria</taxon>
        <taxon>Bacillati</taxon>
        <taxon>Actinomycetota</taxon>
        <taxon>Actinomycetes</taxon>
        <taxon>Glycomycetales</taxon>
        <taxon>Glycomycetaceae</taxon>
        <taxon>Glycomyces</taxon>
    </lineage>
</organism>
<comment type="caution">
    <text evidence="2">The sequence shown here is derived from an EMBL/GenBank/DDBJ whole genome shotgun (WGS) entry which is preliminary data.</text>
</comment>
<gene>
    <name evidence="2" type="ORF">GALLR39Z86_31520</name>
</gene>
<keyword evidence="3" id="KW-1185">Reference proteome</keyword>
<feature type="region of interest" description="Disordered" evidence="1">
    <location>
        <begin position="106"/>
        <end position="156"/>
    </location>
</feature>
<evidence type="ECO:0000313" key="2">
    <source>
        <dbReference type="EMBL" id="GLI43302.1"/>
    </source>
</evidence>
<proteinExistence type="predicted"/>
<name>A0A9W6LGS6_9ACTN</name>
<dbReference type="Proteomes" id="UP001144313">
    <property type="component" value="Unassembled WGS sequence"/>
</dbReference>
<dbReference type="AlphaFoldDB" id="A0A9W6LGS6"/>
<sequence length="244" mass="25440">MDLADVLHVPGLQMGLLERGDHELVEVPGLRGRVRDDVVLGDVLHCGRSVEAREGVVARGGEDERVPGHEPGVEQVRAGHLAHEADLDLPCQERVELRVRDHLAEDEVDAGQFGGGHADPPPEDGEGRDCGEADADGPGGARGDAAGAQRRGVGRRQEAAGLLEEDPAGGGELGAALGAQEQVEADGALEALDLAAQRRLRHAQSLCGPSEVGLLGDRHKSAELVECVPDVACGHALKVSVDVE</sequence>